<dbReference type="InterPro" id="IPR017956">
    <property type="entry name" value="AT_hook_DNA-bd_motif"/>
</dbReference>
<protein>
    <submittedName>
        <fullName evidence="2">Transcription factor</fullName>
    </submittedName>
</protein>
<feature type="compositionally biased region" description="Pro residues" evidence="1">
    <location>
        <begin position="14"/>
        <end position="24"/>
    </location>
</feature>
<dbReference type="Proteomes" id="UP000230002">
    <property type="component" value="Unassembled WGS sequence"/>
</dbReference>
<name>A0A2G8SV67_9APHY</name>
<organism evidence="2 3">
    <name type="scientific">Ganoderma sinense ZZ0214-1</name>
    <dbReference type="NCBI Taxonomy" id="1077348"/>
    <lineage>
        <taxon>Eukaryota</taxon>
        <taxon>Fungi</taxon>
        <taxon>Dikarya</taxon>
        <taxon>Basidiomycota</taxon>
        <taxon>Agaricomycotina</taxon>
        <taxon>Agaricomycetes</taxon>
        <taxon>Polyporales</taxon>
        <taxon>Polyporaceae</taxon>
        <taxon>Ganoderma</taxon>
    </lineage>
</organism>
<accession>A0A2G8SV67</accession>
<evidence type="ECO:0000313" key="3">
    <source>
        <dbReference type="Proteomes" id="UP000230002"/>
    </source>
</evidence>
<feature type="region of interest" description="Disordered" evidence="1">
    <location>
        <begin position="275"/>
        <end position="523"/>
    </location>
</feature>
<comment type="caution">
    <text evidence="2">The sequence shown here is derived from an EMBL/GenBank/DDBJ whole genome shotgun (WGS) entry which is preliminary data.</text>
</comment>
<gene>
    <name evidence="2" type="ORF">GSI_01172</name>
</gene>
<dbReference type="EMBL" id="AYKW01000001">
    <property type="protein sequence ID" value="PIL37478.1"/>
    <property type="molecule type" value="Genomic_DNA"/>
</dbReference>
<sequence>MNVFGFFSRKPHPPPETVPLPPSPTASTSNANPSPSSNNAKVEKNVQLRTPSPSVDSASVVHTKVHSASSPSTTIARLSIEERQASPTRRGSIPGTTITAIAPNPVFVPPEPTVESLTTHIAAIPPKVLHAYVLARLANVPEATLPTLAALFAELAPPPRLHCVRCHKDFVEVENDTRSCLVPHDDESAEVERIGTAKRAGRVQGTVGATFETLWGCCGKIVEGDGDQGPPDGWCYEGMHTTDIKRARFRADSTPQEDKLVSCLRLNCHGIRATMPRGVRSTRKRPRSMNLKEASTDDDGDESEGASDSGMDEIVGKTASTSGRGRPKGSKNKGKAKAVVAPAADGEEDDRMDVDVDESASVAGSVRGRGRPPKSKPLQPNGSAKRRVRVADPKVVPGTDGEDDDARSVRSAPTASAPKRRGRPPKSKETISDSDREAEMGAPHMPSQKGKEKEKKVAAMKPRTRSLSRTRAGDASDASVVVKPKSRAKKVKEANARDKETDAEAAADGDDEKPKKRRRMADS</sequence>
<evidence type="ECO:0000256" key="1">
    <source>
        <dbReference type="SAM" id="MobiDB-lite"/>
    </source>
</evidence>
<feature type="compositionally biased region" description="Basic and acidic residues" evidence="1">
    <location>
        <begin position="491"/>
        <end position="502"/>
    </location>
</feature>
<evidence type="ECO:0000313" key="2">
    <source>
        <dbReference type="EMBL" id="PIL37478.1"/>
    </source>
</evidence>
<reference evidence="2 3" key="1">
    <citation type="journal article" date="2015" name="Sci. Rep.">
        <title>Chromosome-level genome map provides insights into diverse defense mechanisms in the medicinal fungus Ganoderma sinense.</title>
        <authorList>
            <person name="Zhu Y."/>
            <person name="Xu J."/>
            <person name="Sun C."/>
            <person name="Zhou S."/>
            <person name="Xu H."/>
            <person name="Nelson D.R."/>
            <person name="Qian J."/>
            <person name="Song J."/>
            <person name="Luo H."/>
            <person name="Xiang L."/>
            <person name="Li Y."/>
            <person name="Xu Z."/>
            <person name="Ji A."/>
            <person name="Wang L."/>
            <person name="Lu S."/>
            <person name="Hayward A."/>
            <person name="Sun W."/>
            <person name="Li X."/>
            <person name="Schwartz D.C."/>
            <person name="Wang Y."/>
            <person name="Chen S."/>
        </authorList>
    </citation>
    <scope>NUCLEOTIDE SEQUENCE [LARGE SCALE GENOMIC DNA]</scope>
    <source>
        <strain evidence="2 3">ZZ0214-1</strain>
    </source>
</reference>
<dbReference type="AlphaFoldDB" id="A0A2G8SV67"/>
<proteinExistence type="predicted"/>
<dbReference type="SMART" id="SM00384">
    <property type="entry name" value="AT_hook"/>
    <property type="match status" value="3"/>
</dbReference>
<keyword evidence="3" id="KW-1185">Reference proteome</keyword>
<dbReference type="PRINTS" id="PR00929">
    <property type="entry name" value="ATHOOK"/>
</dbReference>
<dbReference type="GO" id="GO:0003677">
    <property type="term" value="F:DNA binding"/>
    <property type="evidence" value="ECO:0007669"/>
    <property type="project" value="InterPro"/>
</dbReference>
<feature type="compositionally biased region" description="Acidic residues" evidence="1">
    <location>
        <begin position="345"/>
        <end position="358"/>
    </location>
</feature>
<feature type="region of interest" description="Disordered" evidence="1">
    <location>
        <begin position="1"/>
        <end position="72"/>
    </location>
</feature>
<feature type="compositionally biased region" description="Low complexity" evidence="1">
    <location>
        <begin position="25"/>
        <end position="40"/>
    </location>
</feature>
<feature type="compositionally biased region" description="Polar residues" evidence="1">
    <location>
        <begin position="47"/>
        <end position="57"/>
    </location>
</feature>
<feature type="compositionally biased region" description="Basic and acidic residues" evidence="1">
    <location>
        <begin position="426"/>
        <end position="439"/>
    </location>
</feature>
<dbReference type="OrthoDB" id="3245731at2759"/>
<feature type="compositionally biased region" description="Basic residues" evidence="1">
    <location>
        <begin position="325"/>
        <end position="336"/>
    </location>
</feature>
<feature type="compositionally biased region" description="Acidic residues" evidence="1">
    <location>
        <begin position="296"/>
        <end position="305"/>
    </location>
</feature>